<dbReference type="OrthoDB" id="10541914at2759"/>
<feature type="region of interest" description="Disordered" evidence="1">
    <location>
        <begin position="569"/>
        <end position="595"/>
    </location>
</feature>
<dbReference type="EMBL" id="CAJNDS010000132">
    <property type="protein sequence ID" value="CAE6968203.1"/>
    <property type="molecule type" value="Genomic_DNA"/>
</dbReference>
<dbReference type="Proteomes" id="UP000604046">
    <property type="component" value="Unassembled WGS sequence"/>
</dbReference>
<feature type="non-terminal residue" evidence="3">
    <location>
        <position position="1"/>
    </location>
</feature>
<proteinExistence type="predicted"/>
<keyword evidence="4" id="KW-1185">Reference proteome</keyword>
<reference evidence="3" key="1">
    <citation type="submission" date="2021-02" db="EMBL/GenBank/DDBJ databases">
        <authorList>
            <person name="Dougan E. K."/>
            <person name="Rhodes N."/>
            <person name="Thang M."/>
            <person name="Chan C."/>
        </authorList>
    </citation>
    <scope>NUCLEOTIDE SEQUENCE</scope>
</reference>
<keyword evidence="2" id="KW-0812">Transmembrane</keyword>
<dbReference type="AlphaFoldDB" id="A0A812I205"/>
<evidence type="ECO:0000313" key="3">
    <source>
        <dbReference type="EMBL" id="CAE6968203.1"/>
    </source>
</evidence>
<gene>
    <name evidence="3" type="primary">CYP27A1</name>
    <name evidence="3" type="ORF">SNAT2548_LOCUS2319</name>
</gene>
<accession>A0A812I205</accession>
<keyword evidence="2" id="KW-1133">Transmembrane helix</keyword>
<keyword evidence="2" id="KW-0472">Membrane</keyword>
<organism evidence="3 4">
    <name type="scientific">Symbiodinium natans</name>
    <dbReference type="NCBI Taxonomy" id="878477"/>
    <lineage>
        <taxon>Eukaryota</taxon>
        <taxon>Sar</taxon>
        <taxon>Alveolata</taxon>
        <taxon>Dinophyceae</taxon>
        <taxon>Suessiales</taxon>
        <taxon>Symbiodiniaceae</taxon>
        <taxon>Symbiodinium</taxon>
    </lineage>
</organism>
<feature type="transmembrane region" description="Helical" evidence="2">
    <location>
        <begin position="481"/>
        <end position="501"/>
    </location>
</feature>
<name>A0A812I205_9DINO</name>
<evidence type="ECO:0000313" key="4">
    <source>
        <dbReference type="Proteomes" id="UP000604046"/>
    </source>
</evidence>
<comment type="caution">
    <text evidence="3">The sequence shown here is derived from an EMBL/GenBank/DDBJ whole genome shotgun (WGS) entry which is preliminary data.</text>
</comment>
<evidence type="ECO:0000256" key="2">
    <source>
        <dbReference type="SAM" id="Phobius"/>
    </source>
</evidence>
<evidence type="ECO:0000256" key="1">
    <source>
        <dbReference type="SAM" id="MobiDB-lite"/>
    </source>
</evidence>
<sequence length="626" mass="68351">MSTTCDSLTFFPVRRSIPKAAAKPKALAKAPAPRVSASKGYKQGWGGHYDACPAVKVLEDTETGWPGKCLGLKKVVVPYGETCEGWCTKQVSCSVWQEIKAPNPYKPNLCFHTFWSSGVSCYTRTLANGTQDFRFKPTRAQRIMRGEVRVLKKIAFAEIDGLKNVFDENYFAKVQDAAQACRMVCYSDLGCQWWYYSNVKGCFVEDISYKAMPVPLTLSQYQNNTKSASQVLHGEYIQHTCQEAGDAAVSSHEPIPEYNPLTSATSTTVSPEFSVDTTDVPETVRFTSPVTPVPIAGPGKDAMTAKARAIAKEEVNMENLFAVGALTAVGVDFNQIPDDVREKLKGRFAELISANTGVSKYDVLDLSNEAGKTSLSSWQTHNPVFTRRLQTTEPAIAAYFKMLNPKGTENFDSAQSALTSGSFQRQMSAETMVLLKDVPHALQPPNQPPRVQAHVRESNLDDLFPEGGGPKATSHNHFQTWLVVLGLALVAAIAALAYWVYSSSNPARKKVSFDGEDDLDLVKLKGSQEDWERSAREVQVASSPSKQRIEEAELRAQQLANDLAKEFDAAQGYSQAPPQGPSGYGQSGYIQSGYGQSALPSPVPLISPSVQYPYGSYGSQTAPPAQ</sequence>
<protein>
    <submittedName>
        <fullName evidence="3">CYP27A1 protein</fullName>
    </submittedName>
</protein>